<dbReference type="PROSITE" id="PS50846">
    <property type="entry name" value="HMA_2"/>
    <property type="match status" value="3"/>
</dbReference>
<dbReference type="InterPro" id="IPR017969">
    <property type="entry name" value="Heavy-metal-associated_CS"/>
</dbReference>
<feature type="transmembrane region" description="Helical" evidence="3">
    <location>
        <begin position="370"/>
        <end position="388"/>
    </location>
</feature>
<dbReference type="PANTHER" id="PTHR46594:SF4">
    <property type="entry name" value="P-TYPE CATION-TRANSPORTING ATPASE"/>
    <property type="match status" value="1"/>
</dbReference>
<evidence type="ECO:0000259" key="4">
    <source>
        <dbReference type="PROSITE" id="PS50846"/>
    </source>
</evidence>
<dbReference type="InterPro" id="IPR006121">
    <property type="entry name" value="HMA_dom"/>
</dbReference>
<evidence type="ECO:0000256" key="2">
    <source>
        <dbReference type="ARBA" id="ARBA00023008"/>
    </source>
</evidence>
<dbReference type="SUPFAM" id="SSF55008">
    <property type="entry name" value="HMA, heavy metal-associated domain"/>
    <property type="match status" value="3"/>
</dbReference>
<sequence length="444" mass="47582">MSNHQERNMQSESPGIPASYRLSVKGMTCGHCSARVKKTVQSVADVTAAKVDLDAGIIDVEGGRPHQVIEAIKAAGYEASPVPDVPESCPLPEEGQAPVSRPLLNAYTLTVSDMTCASCVGRVEKAILSVAGVREVAVDLVNQTAQVVGGDPQAVIDAVVDQGYPAQLLELAEQDDGYELAIEDMTCSSCVATVEKAIMSVPGVRDVVVNLIEKNALVHGGDPQAVVNAVIDQGYEAHLVEREVSPNEFRLMFSAGAEPGRSLPVLRELLAEGGEGEVRDKAWPAVTVKTRIHPARLVLQLRDRGIEAAVEEKFVDPYTEQARIAQQEIRRSWYRAIVAGLVGGLLMAGELSGVLPYLKDAQTPLGVSGRIVWAGIALIVLSAMWFSGRNYYRTAIKQARHLSANMDTLVALGTSAAWLSSVIFIINPDFIPGEPKLYLDAAVL</sequence>
<keyword evidence="3" id="KW-1133">Transmembrane helix</keyword>
<feature type="transmembrane region" description="Helical" evidence="3">
    <location>
        <begin position="333"/>
        <end position="358"/>
    </location>
</feature>
<accession>A0A831NVF9</accession>
<feature type="domain" description="HMA" evidence="4">
    <location>
        <begin position="18"/>
        <end position="80"/>
    </location>
</feature>
<evidence type="ECO:0000256" key="3">
    <source>
        <dbReference type="SAM" id="Phobius"/>
    </source>
</evidence>
<keyword evidence="3" id="KW-0812">Transmembrane</keyword>
<dbReference type="Proteomes" id="UP000885822">
    <property type="component" value="Unassembled WGS sequence"/>
</dbReference>
<dbReference type="PROSITE" id="PS01047">
    <property type="entry name" value="HMA_1"/>
    <property type="match status" value="3"/>
</dbReference>
<keyword evidence="2" id="KW-0186">Copper</keyword>
<dbReference type="Pfam" id="PF00403">
    <property type="entry name" value="HMA"/>
    <property type="match status" value="3"/>
</dbReference>
<dbReference type="InterPro" id="IPR006122">
    <property type="entry name" value="HMA_Cu_ion-bd"/>
</dbReference>
<evidence type="ECO:0000313" key="5">
    <source>
        <dbReference type="EMBL" id="HDK37510.1"/>
    </source>
</evidence>
<feature type="domain" description="HMA" evidence="4">
    <location>
        <begin position="176"/>
        <end position="238"/>
    </location>
</feature>
<protein>
    <submittedName>
        <fullName evidence="5">Copper-translocating P-type ATPase</fullName>
    </submittedName>
</protein>
<dbReference type="Gene3D" id="3.30.70.100">
    <property type="match status" value="3"/>
</dbReference>
<dbReference type="InterPro" id="IPR036163">
    <property type="entry name" value="HMA_dom_sf"/>
</dbReference>
<dbReference type="AlphaFoldDB" id="A0A831NVF9"/>
<feature type="transmembrane region" description="Helical" evidence="3">
    <location>
        <begin position="409"/>
        <end position="426"/>
    </location>
</feature>
<feature type="domain" description="HMA" evidence="4">
    <location>
        <begin position="105"/>
        <end position="167"/>
    </location>
</feature>
<organism evidence="5">
    <name type="scientific">Thiolapillus brandeum</name>
    <dbReference type="NCBI Taxonomy" id="1076588"/>
    <lineage>
        <taxon>Bacteria</taxon>
        <taxon>Pseudomonadati</taxon>
        <taxon>Pseudomonadota</taxon>
        <taxon>Gammaproteobacteria</taxon>
        <taxon>Chromatiales</taxon>
        <taxon>Sedimenticolaceae</taxon>
        <taxon>Thiolapillus</taxon>
    </lineage>
</organism>
<gene>
    <name evidence="5" type="ORF">ENG92_00625</name>
</gene>
<dbReference type="GO" id="GO:0005507">
    <property type="term" value="F:copper ion binding"/>
    <property type="evidence" value="ECO:0007669"/>
    <property type="project" value="InterPro"/>
</dbReference>
<dbReference type="EMBL" id="DRCV01000030">
    <property type="protein sequence ID" value="HDK37510.1"/>
    <property type="molecule type" value="Genomic_DNA"/>
</dbReference>
<reference evidence="5" key="1">
    <citation type="journal article" date="2020" name="mSystems">
        <title>Genome- and Community-Level Interaction Insights into Carbon Utilization and Element Cycling Functions of Hydrothermarchaeota in Hydrothermal Sediment.</title>
        <authorList>
            <person name="Zhou Z."/>
            <person name="Liu Y."/>
            <person name="Xu W."/>
            <person name="Pan J."/>
            <person name="Luo Z.H."/>
            <person name="Li M."/>
        </authorList>
    </citation>
    <scope>NUCLEOTIDE SEQUENCE [LARGE SCALE GENOMIC DNA]</scope>
    <source>
        <strain evidence="5">HyVt-26</strain>
    </source>
</reference>
<evidence type="ECO:0000256" key="1">
    <source>
        <dbReference type="ARBA" id="ARBA00022723"/>
    </source>
</evidence>
<comment type="caution">
    <text evidence="5">The sequence shown here is derived from an EMBL/GenBank/DDBJ whole genome shotgun (WGS) entry which is preliminary data.</text>
</comment>
<proteinExistence type="predicted"/>
<dbReference type="CDD" id="cd00371">
    <property type="entry name" value="HMA"/>
    <property type="match status" value="3"/>
</dbReference>
<name>A0A831NVF9_9GAMM</name>
<dbReference type="NCBIfam" id="TIGR00003">
    <property type="entry name" value="copper ion binding protein"/>
    <property type="match status" value="3"/>
</dbReference>
<keyword evidence="3" id="KW-0472">Membrane</keyword>
<feature type="non-terminal residue" evidence="5">
    <location>
        <position position="444"/>
    </location>
</feature>
<keyword evidence="1" id="KW-0479">Metal-binding</keyword>
<dbReference type="PANTHER" id="PTHR46594">
    <property type="entry name" value="P-TYPE CATION-TRANSPORTING ATPASE"/>
    <property type="match status" value="1"/>
</dbReference>